<evidence type="ECO:0000259" key="5">
    <source>
        <dbReference type="Pfam" id="PF17101"/>
    </source>
</evidence>
<protein>
    <submittedName>
        <fullName evidence="6">Stealth family protein</fullName>
    </submittedName>
</protein>
<accession>A0ABW5DJR9</accession>
<feature type="domain" description="Stealth protein CR2 conserved region 2" evidence="4">
    <location>
        <begin position="45"/>
        <end position="156"/>
    </location>
</feature>
<evidence type="ECO:0000313" key="6">
    <source>
        <dbReference type="EMBL" id="MFD2260775.1"/>
    </source>
</evidence>
<dbReference type="Proteomes" id="UP001597373">
    <property type="component" value="Unassembled WGS sequence"/>
</dbReference>
<comment type="caution">
    <text evidence="6">The sequence shown here is derived from an EMBL/GenBank/DDBJ whole genome shotgun (WGS) entry which is preliminary data.</text>
</comment>
<organism evidence="6 7">
    <name type="scientific">Chelativorans composti</name>
    <dbReference type="NCBI Taxonomy" id="768533"/>
    <lineage>
        <taxon>Bacteria</taxon>
        <taxon>Pseudomonadati</taxon>
        <taxon>Pseudomonadota</taxon>
        <taxon>Alphaproteobacteria</taxon>
        <taxon>Hyphomicrobiales</taxon>
        <taxon>Phyllobacteriaceae</taxon>
        <taxon>Chelativorans</taxon>
    </lineage>
</organism>
<keyword evidence="3" id="KW-0270">Exopolysaccharide synthesis</keyword>
<comment type="similarity">
    <text evidence="1">Belongs to the stealth family.</text>
</comment>
<dbReference type="Pfam" id="PF17101">
    <property type="entry name" value="Stealth_CR1"/>
    <property type="match status" value="1"/>
</dbReference>
<evidence type="ECO:0000256" key="3">
    <source>
        <dbReference type="ARBA" id="ARBA00023169"/>
    </source>
</evidence>
<dbReference type="Pfam" id="PF11380">
    <property type="entry name" value="Stealth_CR2"/>
    <property type="match status" value="1"/>
</dbReference>
<dbReference type="InterPro" id="IPR021520">
    <property type="entry name" value="Stealth_CR2"/>
</dbReference>
<evidence type="ECO:0000259" key="4">
    <source>
        <dbReference type="Pfam" id="PF11380"/>
    </source>
</evidence>
<feature type="domain" description="Stealth protein CR1 conserved region 1" evidence="5">
    <location>
        <begin position="5"/>
        <end position="26"/>
    </location>
</feature>
<name>A0ABW5DJR9_9HYPH</name>
<evidence type="ECO:0000256" key="1">
    <source>
        <dbReference type="ARBA" id="ARBA00007583"/>
    </source>
</evidence>
<dbReference type="RefSeq" id="WP_345098053.1">
    <property type="nucleotide sequence ID" value="NZ_BAABGS010000012.1"/>
</dbReference>
<dbReference type="InterPro" id="IPR047141">
    <property type="entry name" value="Stealth"/>
</dbReference>
<sequence>MGGAIDVVITWVDGDDPVHRFGRAEALAAADLPQARRLNGTEETRFANSGEIYYSIASILKYAPFVRRIFIVTDNQVPPHLEDFTALGICDPGRIQVVDHRTIFAGYEEYLPTYNSLTIETMIWRIPGLSETFLYLNDDVFLNAPLSPADLVTDEGKLVIHGELRSVYPLLLKGLLRRIRTRYRLTKKSYGAHFKTAQVLSARLCRLSRYIQVGHTPHVLRRSVFEAFFRSHPDAVHRQIAPRFRTIEQFLPVGLSHHAGLAAGTVELRPLDSSAYLKPSNSGEERLNVLRREGTLYGCAQSLERFSADRRRLFRSVMHAKLEGFLPASVCGHLEWLDARRTPKPASGETARLIRVAA</sequence>
<gene>
    <name evidence="6" type="ORF">ACFSMZ_13540</name>
</gene>
<proteinExistence type="inferred from homology"/>
<dbReference type="EMBL" id="JBHUIR010000054">
    <property type="protein sequence ID" value="MFD2260775.1"/>
    <property type="molecule type" value="Genomic_DNA"/>
</dbReference>
<dbReference type="PANTHER" id="PTHR24045:SF0">
    <property type="entry name" value="N-ACETYLGLUCOSAMINE-1-PHOSPHOTRANSFERASE SUBUNITS ALPHA_BETA"/>
    <property type="match status" value="1"/>
</dbReference>
<dbReference type="PANTHER" id="PTHR24045">
    <property type="match status" value="1"/>
</dbReference>
<evidence type="ECO:0000313" key="7">
    <source>
        <dbReference type="Proteomes" id="UP001597373"/>
    </source>
</evidence>
<keyword evidence="7" id="KW-1185">Reference proteome</keyword>
<reference evidence="7" key="1">
    <citation type="journal article" date="2019" name="Int. J. Syst. Evol. Microbiol.">
        <title>The Global Catalogue of Microorganisms (GCM) 10K type strain sequencing project: providing services to taxonomists for standard genome sequencing and annotation.</title>
        <authorList>
            <consortium name="The Broad Institute Genomics Platform"/>
            <consortium name="The Broad Institute Genome Sequencing Center for Infectious Disease"/>
            <person name="Wu L."/>
            <person name="Ma J."/>
        </authorList>
    </citation>
    <scope>NUCLEOTIDE SEQUENCE [LARGE SCALE GENOMIC DNA]</scope>
    <source>
        <strain evidence="7">KCTC 23707</strain>
    </source>
</reference>
<keyword evidence="2" id="KW-0808">Transferase</keyword>
<dbReference type="InterPro" id="IPR031358">
    <property type="entry name" value="Stealth_CR1"/>
</dbReference>
<evidence type="ECO:0000256" key="2">
    <source>
        <dbReference type="ARBA" id="ARBA00022679"/>
    </source>
</evidence>